<reference evidence="3 4" key="1">
    <citation type="submission" date="2011-08" db="EMBL/GenBank/DDBJ databases">
        <title>The Genome Sequence of Selenomonas infelix ATCC 43532.</title>
        <authorList>
            <consortium name="The Broad Institute Genome Sequencing Platform"/>
            <person name="Earl A."/>
            <person name="Ward D."/>
            <person name="Feldgarden M."/>
            <person name="Gevers D."/>
            <person name="Izard J."/>
            <person name="Blanton J.M."/>
            <person name="Baranova O.V."/>
            <person name="Dewhirst F.E."/>
            <person name="Young S.K."/>
            <person name="Zeng Q."/>
            <person name="Gargeya S."/>
            <person name="Fitzgerald M."/>
            <person name="Haas B."/>
            <person name="Abouelleil A."/>
            <person name="Alvarado L."/>
            <person name="Arachchi H.M."/>
            <person name="Berlin A."/>
            <person name="Brown A."/>
            <person name="Chapman S.B."/>
            <person name="Chen Z."/>
            <person name="Dunbar C."/>
            <person name="Freedman E."/>
            <person name="Gearin G."/>
            <person name="Gellesch M."/>
            <person name="Goldberg J."/>
            <person name="Griggs A."/>
            <person name="Gujja S."/>
            <person name="Heiman D."/>
            <person name="Howarth C."/>
            <person name="Larson L."/>
            <person name="Lui A."/>
            <person name="MacDonald P.J.P."/>
            <person name="Montmayeur A."/>
            <person name="Murphy C."/>
            <person name="Neiman D."/>
            <person name="Pearson M."/>
            <person name="Priest M."/>
            <person name="Roberts A."/>
            <person name="Saif S."/>
            <person name="Shea T."/>
            <person name="Shenoy N."/>
            <person name="Sisk P."/>
            <person name="Stolte C."/>
            <person name="Sykes S."/>
            <person name="Wortman J."/>
            <person name="Nusbaum C."/>
            <person name="Birren B."/>
        </authorList>
    </citation>
    <scope>NUCLEOTIDE SEQUENCE [LARGE SCALE GENOMIC DNA]</scope>
    <source>
        <strain evidence="3 4">ATCC 43532</strain>
    </source>
</reference>
<dbReference type="PROSITE" id="PS50801">
    <property type="entry name" value="STAS"/>
    <property type="match status" value="1"/>
</dbReference>
<dbReference type="Pfam" id="PF01740">
    <property type="entry name" value="STAS"/>
    <property type="match status" value="1"/>
</dbReference>
<evidence type="ECO:0000256" key="1">
    <source>
        <dbReference type="SAM" id="Phobius"/>
    </source>
</evidence>
<dbReference type="SUPFAM" id="SSF52091">
    <property type="entry name" value="SpoIIaa-like"/>
    <property type="match status" value="1"/>
</dbReference>
<accession>G5GM96</accession>
<dbReference type="Proteomes" id="UP000004129">
    <property type="component" value="Unassembled WGS sequence"/>
</dbReference>
<dbReference type="Gene3D" id="3.30.750.24">
    <property type="entry name" value="STAS domain"/>
    <property type="match status" value="1"/>
</dbReference>
<dbReference type="AlphaFoldDB" id="G5GM96"/>
<comment type="caution">
    <text evidence="3">The sequence shown here is derived from an EMBL/GenBank/DDBJ whole genome shotgun (WGS) entry which is preliminary data.</text>
</comment>
<protein>
    <recommendedName>
        <fullName evidence="2">STAS domain-containing protein</fullName>
    </recommendedName>
</protein>
<proteinExistence type="predicted"/>
<feature type="transmembrane region" description="Helical" evidence="1">
    <location>
        <begin position="81"/>
        <end position="98"/>
    </location>
</feature>
<dbReference type="RefSeq" id="WP_006691827.1">
    <property type="nucleotide sequence ID" value="NZ_JH376797.1"/>
</dbReference>
<dbReference type="HOGENOM" id="CLU_2275509_0_0_9"/>
<dbReference type="InterPro" id="IPR036513">
    <property type="entry name" value="STAS_dom_sf"/>
</dbReference>
<keyword evidence="1" id="KW-0812">Transmembrane</keyword>
<name>G5GM96_9FIRM</name>
<dbReference type="PATRIC" id="fig|679201.3.peg.379"/>
<keyword evidence="1" id="KW-0472">Membrane</keyword>
<evidence type="ECO:0000313" key="3">
    <source>
        <dbReference type="EMBL" id="EHG22341.1"/>
    </source>
</evidence>
<feature type="domain" description="STAS" evidence="2">
    <location>
        <begin position="9"/>
        <end position="66"/>
    </location>
</feature>
<keyword evidence="4" id="KW-1185">Reference proteome</keyword>
<gene>
    <name evidence="3" type="ORF">HMPREF9334_00377</name>
</gene>
<organism evidence="3 4">
    <name type="scientific">Selenomonas infelix ATCC 43532</name>
    <dbReference type="NCBI Taxonomy" id="679201"/>
    <lineage>
        <taxon>Bacteria</taxon>
        <taxon>Bacillati</taxon>
        <taxon>Bacillota</taxon>
        <taxon>Negativicutes</taxon>
        <taxon>Selenomonadales</taxon>
        <taxon>Selenomonadaceae</taxon>
        <taxon>Selenomonas</taxon>
    </lineage>
</organism>
<evidence type="ECO:0000313" key="4">
    <source>
        <dbReference type="Proteomes" id="UP000004129"/>
    </source>
</evidence>
<dbReference type="InterPro" id="IPR002645">
    <property type="entry name" value="STAS_dom"/>
</dbReference>
<dbReference type="EMBL" id="ACZM01000003">
    <property type="protein sequence ID" value="EHG22341.1"/>
    <property type="molecule type" value="Genomic_DNA"/>
</dbReference>
<sequence length="102" mass="11180">MKLTLIDGNAVTIRVIGRYDFRHVSMIADELDDMLHTNRIRKVTVDLSHTTSVSAAGVRQLVGIQKCVGQKFFRIISPNTLVSYAFIAAALGNVFGLSKGDD</sequence>
<evidence type="ECO:0000259" key="2">
    <source>
        <dbReference type="PROSITE" id="PS50801"/>
    </source>
</evidence>
<keyword evidence="1" id="KW-1133">Transmembrane helix</keyword>
<dbReference type="STRING" id="679201.HMPREF9334_00377"/>